<feature type="domain" description="CHK kinase-like" evidence="1">
    <location>
        <begin position="131"/>
        <end position="324"/>
    </location>
</feature>
<dbReference type="OMA" id="HACEMGY"/>
<dbReference type="InterPro" id="IPR015897">
    <property type="entry name" value="CHK_kinase-like"/>
</dbReference>
<dbReference type="SMART" id="SM00587">
    <property type="entry name" value="CHK"/>
    <property type="match status" value="2"/>
</dbReference>
<dbReference type="PANTHER" id="PTHR11012">
    <property type="entry name" value="PROTEIN KINASE-LIKE DOMAIN-CONTAINING"/>
    <property type="match status" value="1"/>
</dbReference>
<name>A0A139WE97_TRICA</name>
<dbReference type="SUPFAM" id="SSF56112">
    <property type="entry name" value="Protein kinase-like (PK-like)"/>
    <property type="match status" value="2"/>
</dbReference>
<gene>
    <name evidence="2" type="primary">AUGUSTUS-3.0.2_33688</name>
    <name evidence="2" type="ORF">TcasGA2_TC033688</name>
</gene>
<keyword evidence="3" id="KW-1185">Reference proteome</keyword>
<feature type="domain" description="CHK kinase-like" evidence="1">
    <location>
        <begin position="525"/>
        <end position="718"/>
    </location>
</feature>
<reference evidence="2 3" key="2">
    <citation type="journal article" date="2010" name="Nucleic Acids Res.">
        <title>BeetleBase in 2010: revisions to provide comprehensive genomic information for Tribolium castaneum.</title>
        <authorList>
            <person name="Kim H.S."/>
            <person name="Murphy T."/>
            <person name="Xia J."/>
            <person name="Caragea D."/>
            <person name="Park Y."/>
            <person name="Beeman R.W."/>
            <person name="Lorenzen M.D."/>
            <person name="Butcher S."/>
            <person name="Manak J.R."/>
            <person name="Brown S.J."/>
        </authorList>
    </citation>
    <scope>GENOME REANNOTATION</scope>
    <source>
        <strain evidence="2 3">Georgia GA2</strain>
    </source>
</reference>
<dbReference type="InterPro" id="IPR011009">
    <property type="entry name" value="Kinase-like_dom_sf"/>
</dbReference>
<reference evidence="2 3" key="1">
    <citation type="journal article" date="2008" name="Nature">
        <title>The genome of the model beetle and pest Tribolium castaneum.</title>
        <authorList>
            <consortium name="Tribolium Genome Sequencing Consortium"/>
            <person name="Richards S."/>
            <person name="Gibbs R.A."/>
            <person name="Weinstock G.M."/>
            <person name="Brown S.J."/>
            <person name="Denell R."/>
            <person name="Beeman R.W."/>
            <person name="Gibbs R."/>
            <person name="Beeman R.W."/>
            <person name="Brown S.J."/>
            <person name="Bucher G."/>
            <person name="Friedrich M."/>
            <person name="Grimmelikhuijzen C.J."/>
            <person name="Klingler M."/>
            <person name="Lorenzen M."/>
            <person name="Richards S."/>
            <person name="Roth S."/>
            <person name="Schroder R."/>
            <person name="Tautz D."/>
            <person name="Zdobnov E.M."/>
            <person name="Muzny D."/>
            <person name="Gibbs R.A."/>
            <person name="Weinstock G.M."/>
            <person name="Attaway T."/>
            <person name="Bell S."/>
            <person name="Buhay C.J."/>
            <person name="Chandrabose M.N."/>
            <person name="Chavez D."/>
            <person name="Clerk-Blankenburg K.P."/>
            <person name="Cree A."/>
            <person name="Dao M."/>
            <person name="Davis C."/>
            <person name="Chacko J."/>
            <person name="Dinh H."/>
            <person name="Dugan-Rocha S."/>
            <person name="Fowler G."/>
            <person name="Garner T.T."/>
            <person name="Garnes J."/>
            <person name="Gnirke A."/>
            <person name="Hawes A."/>
            <person name="Hernandez J."/>
            <person name="Hines S."/>
            <person name="Holder M."/>
            <person name="Hume J."/>
            <person name="Jhangiani S.N."/>
            <person name="Joshi V."/>
            <person name="Khan Z.M."/>
            <person name="Jackson L."/>
            <person name="Kovar C."/>
            <person name="Kowis A."/>
            <person name="Lee S."/>
            <person name="Lewis L.R."/>
            <person name="Margolis J."/>
            <person name="Morgan M."/>
            <person name="Nazareth L.V."/>
            <person name="Nguyen N."/>
            <person name="Okwuonu G."/>
            <person name="Parker D."/>
            <person name="Richards S."/>
            <person name="Ruiz S.J."/>
            <person name="Santibanez J."/>
            <person name="Savard J."/>
            <person name="Scherer S.E."/>
            <person name="Schneider B."/>
            <person name="Sodergren E."/>
            <person name="Tautz D."/>
            <person name="Vattahil S."/>
            <person name="Villasana D."/>
            <person name="White C.S."/>
            <person name="Wright R."/>
            <person name="Park Y."/>
            <person name="Beeman R.W."/>
            <person name="Lord J."/>
            <person name="Oppert B."/>
            <person name="Lorenzen M."/>
            <person name="Brown S."/>
            <person name="Wang L."/>
            <person name="Savard J."/>
            <person name="Tautz D."/>
            <person name="Richards S."/>
            <person name="Weinstock G."/>
            <person name="Gibbs R.A."/>
            <person name="Liu Y."/>
            <person name="Worley K."/>
            <person name="Weinstock G."/>
            <person name="Elsik C.G."/>
            <person name="Reese J.T."/>
            <person name="Elhaik E."/>
            <person name="Landan G."/>
            <person name="Graur D."/>
            <person name="Arensburger P."/>
            <person name="Atkinson P."/>
            <person name="Beeman R.W."/>
            <person name="Beidler J."/>
            <person name="Brown S.J."/>
            <person name="Demuth J.P."/>
            <person name="Drury D.W."/>
            <person name="Du Y.Z."/>
            <person name="Fujiwara H."/>
            <person name="Lorenzen M."/>
            <person name="Maselli V."/>
            <person name="Osanai M."/>
            <person name="Park Y."/>
            <person name="Robertson H.M."/>
            <person name="Tu Z."/>
            <person name="Wang J.J."/>
            <person name="Wang S."/>
            <person name="Richards S."/>
            <person name="Song H."/>
            <person name="Zhang L."/>
            <person name="Sodergren E."/>
            <person name="Werner D."/>
            <person name="Stanke M."/>
            <person name="Morgenstern B."/>
            <person name="Solovyev V."/>
            <person name="Kosarev P."/>
            <person name="Brown G."/>
            <person name="Chen H.C."/>
            <person name="Ermolaeva O."/>
            <person name="Hlavina W."/>
            <person name="Kapustin Y."/>
            <person name="Kiryutin B."/>
            <person name="Kitts P."/>
            <person name="Maglott D."/>
            <person name="Pruitt K."/>
            <person name="Sapojnikov V."/>
            <person name="Souvorov A."/>
            <person name="Mackey A.J."/>
            <person name="Waterhouse R.M."/>
            <person name="Wyder S."/>
            <person name="Zdobnov E.M."/>
            <person name="Zdobnov E.M."/>
            <person name="Wyder S."/>
            <person name="Kriventseva E.V."/>
            <person name="Kadowaki T."/>
            <person name="Bork P."/>
            <person name="Aranda M."/>
            <person name="Bao R."/>
            <person name="Beermann A."/>
            <person name="Berns N."/>
            <person name="Bolognesi R."/>
            <person name="Bonneton F."/>
            <person name="Bopp D."/>
            <person name="Brown S.J."/>
            <person name="Bucher G."/>
            <person name="Butts T."/>
            <person name="Chaumot A."/>
            <person name="Denell R.E."/>
            <person name="Ferrier D.E."/>
            <person name="Friedrich M."/>
            <person name="Gordon C.M."/>
            <person name="Jindra M."/>
            <person name="Klingler M."/>
            <person name="Lan Q."/>
            <person name="Lattorff H.M."/>
            <person name="Laudet V."/>
            <person name="von Levetsow C."/>
            <person name="Liu Z."/>
            <person name="Lutz R."/>
            <person name="Lynch J.A."/>
            <person name="da Fonseca R.N."/>
            <person name="Posnien N."/>
            <person name="Reuter R."/>
            <person name="Roth S."/>
            <person name="Savard J."/>
            <person name="Schinko J.B."/>
            <person name="Schmitt C."/>
            <person name="Schoppmeier M."/>
            <person name="Schroder R."/>
            <person name="Shippy T.D."/>
            <person name="Simonnet F."/>
            <person name="Marques-Souza H."/>
            <person name="Tautz D."/>
            <person name="Tomoyasu Y."/>
            <person name="Trauner J."/>
            <person name="Van der Zee M."/>
            <person name="Vervoort M."/>
            <person name="Wittkopp N."/>
            <person name="Wimmer E.A."/>
            <person name="Yang X."/>
            <person name="Jones A.K."/>
            <person name="Sattelle D.B."/>
            <person name="Ebert P.R."/>
            <person name="Nelson D."/>
            <person name="Scott J.G."/>
            <person name="Beeman R.W."/>
            <person name="Muthukrishnan S."/>
            <person name="Kramer K.J."/>
            <person name="Arakane Y."/>
            <person name="Beeman R.W."/>
            <person name="Zhu Q."/>
            <person name="Hogenkamp D."/>
            <person name="Dixit R."/>
            <person name="Oppert B."/>
            <person name="Jiang H."/>
            <person name="Zou Z."/>
            <person name="Marshall J."/>
            <person name="Elpidina E."/>
            <person name="Vinokurov K."/>
            <person name="Oppert C."/>
            <person name="Zou Z."/>
            <person name="Evans J."/>
            <person name="Lu Z."/>
            <person name="Zhao P."/>
            <person name="Sumathipala N."/>
            <person name="Altincicek B."/>
            <person name="Vilcinskas A."/>
            <person name="Williams M."/>
            <person name="Hultmark D."/>
            <person name="Hetru C."/>
            <person name="Jiang H."/>
            <person name="Grimmelikhuijzen C.J."/>
            <person name="Hauser F."/>
            <person name="Cazzamali G."/>
            <person name="Williamson M."/>
            <person name="Park Y."/>
            <person name="Li B."/>
            <person name="Tanaka Y."/>
            <person name="Predel R."/>
            <person name="Neupert S."/>
            <person name="Schachtner J."/>
            <person name="Verleyen P."/>
            <person name="Raible F."/>
            <person name="Bork P."/>
            <person name="Friedrich M."/>
            <person name="Walden K.K."/>
            <person name="Robertson H.M."/>
            <person name="Angeli S."/>
            <person name="Foret S."/>
            <person name="Bucher G."/>
            <person name="Schuetz S."/>
            <person name="Maleszka R."/>
            <person name="Wimmer E.A."/>
            <person name="Beeman R.W."/>
            <person name="Lorenzen M."/>
            <person name="Tomoyasu Y."/>
            <person name="Miller S.C."/>
            <person name="Grossmann D."/>
            <person name="Bucher G."/>
        </authorList>
    </citation>
    <scope>NUCLEOTIDE SEQUENCE [LARGE SCALE GENOMIC DNA]</scope>
    <source>
        <strain evidence="2 3">Georgia GA2</strain>
    </source>
</reference>
<dbReference type="InParanoid" id="A0A139WE97"/>
<organism evidence="2 3">
    <name type="scientific">Tribolium castaneum</name>
    <name type="common">Red flour beetle</name>
    <dbReference type="NCBI Taxonomy" id="7070"/>
    <lineage>
        <taxon>Eukaryota</taxon>
        <taxon>Metazoa</taxon>
        <taxon>Ecdysozoa</taxon>
        <taxon>Arthropoda</taxon>
        <taxon>Hexapoda</taxon>
        <taxon>Insecta</taxon>
        <taxon>Pterygota</taxon>
        <taxon>Neoptera</taxon>
        <taxon>Endopterygota</taxon>
        <taxon>Coleoptera</taxon>
        <taxon>Polyphaga</taxon>
        <taxon>Cucujiformia</taxon>
        <taxon>Tenebrionidae</taxon>
        <taxon>Tenebrionidae incertae sedis</taxon>
        <taxon>Tribolium</taxon>
    </lineage>
</organism>
<sequence>MNSSNRTTKEDLDKWLEIFLQKEGLHNYSFEISGNSAKGDNYLSDITFVEISGQTQTNENKKYHLVIKCGKKSDELRKIIPIQAAFENEIYFYTKVYPVFLEFQKEKNIEEPFNNVAKCYDAFIKDGMEVIILENMKSNGFFLHNRNNSMNKDHVLKVIKLYGKLHAISFALKDQKPEIFQALAEKFTDVMKIASETMKLDDETNFFQEIIDAAKEKNEHEIVEKAHILNKKSRTHNDITDPSDPYAIILHGDCWNNNFMFKYKDDEKMQLSEVCFLDFQLSRLASPVYDLSYFLFCCLSEKEAENFDEIIDVYYESFCSFVKKLGSDPDKVFPYEELLNQWKKFSLFGLVMMPNILRACVQDKDEVKDLAELVETGQGFTEAYKESFKNTKNQTMNSANRATRSDIEKWLEHFFLKENVRNFRVNISGSSEKGDNYLGDITFVEITADTETGTRNYSLVIKCGKKSSQLRDIMPIRSVFENEIYFYTKVLPVFVEFQREKGVKDPFNNVPKCYDAFIMDDMEVLILENVKSGGFSLHDRCNSMNKEHIMEVVQTYGKFHAVSFALRDQKPQLFKSLSKELKDILKLMAESFKGREDTNVYKDIIALAREKNEPEIIEKAELLHKQSRKYNEMTDPSDPFAVILHGDCWNNNFMFKYKDDKKMQLSEVCLLDFQISRLASPVYDLSYFLFTCLSKDDTERFDDFVGAYYESLSNFLKELGSDPEKVFPFEELINQWKRFAMFGLMMLPAIARICVSEKDEVSDLAEVAESDQDITETFTKTVKNRDKYAERTLPIMKLAIKKGFI</sequence>
<dbReference type="Pfam" id="PF02958">
    <property type="entry name" value="EcKL"/>
    <property type="match status" value="2"/>
</dbReference>
<evidence type="ECO:0000313" key="2">
    <source>
        <dbReference type="EMBL" id="KYB26266.1"/>
    </source>
</evidence>
<evidence type="ECO:0000313" key="3">
    <source>
        <dbReference type="Proteomes" id="UP000007266"/>
    </source>
</evidence>
<protein>
    <recommendedName>
        <fullName evidence="1">CHK kinase-like domain-containing protein</fullName>
    </recommendedName>
</protein>
<dbReference type="Proteomes" id="UP000007266">
    <property type="component" value="Linkage group 7"/>
</dbReference>
<accession>A0A139WE97</accession>
<dbReference type="eggNOG" id="ENOG502SNQM">
    <property type="taxonomic scope" value="Eukaryota"/>
</dbReference>
<dbReference type="EMBL" id="KQ971354">
    <property type="protein sequence ID" value="KYB26266.1"/>
    <property type="molecule type" value="Genomic_DNA"/>
</dbReference>
<dbReference type="InterPro" id="IPR004119">
    <property type="entry name" value="EcKL"/>
</dbReference>
<dbReference type="FunCoup" id="A0A139WE97">
    <property type="interactions" value="1"/>
</dbReference>
<proteinExistence type="predicted"/>
<evidence type="ECO:0000259" key="1">
    <source>
        <dbReference type="SMART" id="SM00587"/>
    </source>
</evidence>
<dbReference type="Gene3D" id="3.90.1200.10">
    <property type="match status" value="2"/>
</dbReference>
<dbReference type="PANTHER" id="PTHR11012:SF30">
    <property type="entry name" value="PROTEIN KINASE-LIKE DOMAIN-CONTAINING"/>
    <property type="match status" value="1"/>
</dbReference>
<dbReference type="AlphaFoldDB" id="A0A139WE97"/>